<dbReference type="AlphaFoldDB" id="A0A7Y1A818"/>
<accession>A0A7Y1A818</accession>
<evidence type="ECO:0000313" key="2">
    <source>
        <dbReference type="Proteomes" id="UP000537729"/>
    </source>
</evidence>
<proteinExistence type="predicted"/>
<gene>
    <name evidence="1" type="ORF">HBO38_20715</name>
</gene>
<reference evidence="1 2" key="1">
    <citation type="journal article" date="2020" name="Front. Microbiol.">
        <title>Genetic Organization of the aprX-lipA2 Operon Affects the Proteolytic Potential of Pseudomonas Species in Milk.</title>
        <authorList>
            <person name="Maier C."/>
            <person name="Huptas C."/>
            <person name="von Neubeck M."/>
            <person name="Scherer S."/>
            <person name="Wenning M."/>
            <person name="Lucking G."/>
        </authorList>
    </citation>
    <scope>NUCLEOTIDE SEQUENCE [LARGE SCALE GENOMIC DNA]</scope>
    <source>
        <strain evidence="1 2">DSM 16272</strain>
    </source>
</reference>
<sequence length="103" mass="11538">MAAKASDTHHPLIDGPWQGGTMSFRRNTFCVDICEGVENLNDMALPGTVIQQGCTRHRYYLQQQEGRSVWSVIEPPNAEAMAAKELADFQAFLDAPEHAKAYW</sequence>
<name>A0A7Y1A818_PSEVE</name>
<comment type="caution">
    <text evidence="1">The sequence shown here is derived from an EMBL/GenBank/DDBJ whole genome shotgun (WGS) entry which is preliminary data.</text>
</comment>
<protein>
    <submittedName>
        <fullName evidence="1">Uncharacterized protein</fullName>
    </submittedName>
</protein>
<dbReference type="EMBL" id="JAAQWG010000031">
    <property type="protein sequence ID" value="NMY10855.1"/>
    <property type="molecule type" value="Genomic_DNA"/>
</dbReference>
<organism evidence="1 2">
    <name type="scientific">Pseudomonas veronii</name>
    <dbReference type="NCBI Taxonomy" id="76761"/>
    <lineage>
        <taxon>Bacteria</taxon>
        <taxon>Pseudomonadati</taxon>
        <taxon>Pseudomonadota</taxon>
        <taxon>Gammaproteobacteria</taxon>
        <taxon>Pseudomonadales</taxon>
        <taxon>Pseudomonadaceae</taxon>
        <taxon>Pseudomonas</taxon>
    </lineage>
</organism>
<dbReference type="RefSeq" id="WP_169715572.1">
    <property type="nucleotide sequence ID" value="NZ_JAAQWG010000031.1"/>
</dbReference>
<evidence type="ECO:0000313" key="1">
    <source>
        <dbReference type="EMBL" id="NMY10855.1"/>
    </source>
</evidence>
<dbReference type="Proteomes" id="UP000537729">
    <property type="component" value="Unassembled WGS sequence"/>
</dbReference>